<accession>A0A9D1S8J0</accession>
<feature type="transmembrane region" description="Helical" evidence="1">
    <location>
        <begin position="7"/>
        <end position="26"/>
    </location>
</feature>
<gene>
    <name evidence="2" type="ORF">IAD22_05590</name>
</gene>
<keyword evidence="1" id="KW-0812">Transmembrane</keyword>
<reference evidence="2" key="2">
    <citation type="journal article" date="2021" name="PeerJ">
        <title>Extensive microbial diversity within the chicken gut microbiome revealed by metagenomics and culture.</title>
        <authorList>
            <person name="Gilroy R."/>
            <person name="Ravi A."/>
            <person name="Getino M."/>
            <person name="Pursley I."/>
            <person name="Horton D.L."/>
            <person name="Alikhan N.F."/>
            <person name="Baker D."/>
            <person name="Gharbi K."/>
            <person name="Hall N."/>
            <person name="Watson M."/>
            <person name="Adriaenssens E.M."/>
            <person name="Foster-Nyarko E."/>
            <person name="Jarju S."/>
            <person name="Secka A."/>
            <person name="Antonio M."/>
            <person name="Oren A."/>
            <person name="Chaudhuri R.R."/>
            <person name="La Ragione R."/>
            <person name="Hildebrand F."/>
            <person name="Pallen M.J."/>
        </authorList>
    </citation>
    <scope>NUCLEOTIDE SEQUENCE</scope>
    <source>
        <strain evidence="2">ChiGjej1B1-1684</strain>
    </source>
</reference>
<feature type="transmembrane region" description="Helical" evidence="1">
    <location>
        <begin position="65"/>
        <end position="85"/>
    </location>
</feature>
<dbReference type="AlphaFoldDB" id="A0A9D1S8J0"/>
<keyword evidence="1" id="KW-0472">Membrane</keyword>
<protein>
    <submittedName>
        <fullName evidence="2">M50 family metallopeptidase</fullName>
    </submittedName>
</protein>
<name>A0A9D1S8J0_9FIRM</name>
<reference evidence="2" key="1">
    <citation type="submission" date="2020-10" db="EMBL/GenBank/DDBJ databases">
        <authorList>
            <person name="Gilroy R."/>
        </authorList>
    </citation>
    <scope>NUCLEOTIDE SEQUENCE</scope>
    <source>
        <strain evidence="2">ChiGjej1B1-1684</strain>
    </source>
</reference>
<feature type="transmembrane region" description="Helical" evidence="1">
    <location>
        <begin position="97"/>
        <end position="118"/>
    </location>
</feature>
<dbReference type="EMBL" id="DVNG01000084">
    <property type="protein sequence ID" value="HIU50467.1"/>
    <property type="molecule type" value="Genomic_DNA"/>
</dbReference>
<dbReference type="Proteomes" id="UP000824118">
    <property type="component" value="Unassembled WGS sequence"/>
</dbReference>
<evidence type="ECO:0000313" key="2">
    <source>
        <dbReference type="EMBL" id="HIU50467.1"/>
    </source>
</evidence>
<feature type="transmembrane region" description="Helical" evidence="1">
    <location>
        <begin position="138"/>
        <end position="156"/>
    </location>
</feature>
<proteinExistence type="predicted"/>
<sequence>MARDLIKLLKMLLISFVLIYVVFPLVHEGGHAFFSILAGAEVLSVEIFPTHSVLCSSVGLETFEILFIGSGGMVMTFLFSVIFNFKKNFYLWYSGFFFRVITSISLLISCISSVLWGFGISLENEDAVIMLDYCSSALYPIILGTAVLLFFTIVMIKRDNFIKRISEFFDVRFTEKTKNYAKENEGHKI</sequence>
<keyword evidence="1" id="KW-1133">Transmembrane helix</keyword>
<organism evidence="2 3">
    <name type="scientific">Candidatus Limousia pullorum</name>
    <dbReference type="NCBI Taxonomy" id="2840860"/>
    <lineage>
        <taxon>Bacteria</taxon>
        <taxon>Bacillati</taxon>
        <taxon>Bacillota</taxon>
        <taxon>Clostridia</taxon>
        <taxon>Eubacteriales</taxon>
        <taxon>Oscillospiraceae</taxon>
        <taxon>Oscillospiraceae incertae sedis</taxon>
        <taxon>Candidatus Limousia</taxon>
    </lineage>
</organism>
<comment type="caution">
    <text evidence="2">The sequence shown here is derived from an EMBL/GenBank/DDBJ whole genome shotgun (WGS) entry which is preliminary data.</text>
</comment>
<evidence type="ECO:0000256" key="1">
    <source>
        <dbReference type="SAM" id="Phobius"/>
    </source>
</evidence>
<evidence type="ECO:0000313" key="3">
    <source>
        <dbReference type="Proteomes" id="UP000824118"/>
    </source>
</evidence>